<dbReference type="RefSeq" id="WP_078672249.1">
    <property type="nucleotide sequence ID" value="NZ_FUWZ01000005.1"/>
</dbReference>
<sequence length="194" mass="21447">MKPLIVPAFMLMLVLSSSCKKDSHDSQPEPTVEKKPSVEFISMKVDGDFYVDSLTSKSYFQKTNVDFSMLELKGTDPAVGKAGKDKKVKLYVRINFPGHEIKTGVYSTVQAGIDNAFDWQTFIDGSGLQDIYHASGNNNKHPDAPFRIEITRNDGVFLEGTFSGTAFGGDLNVSGQKEITEGKFKIAKVNMVFF</sequence>
<keyword evidence="2" id="KW-1185">Reference proteome</keyword>
<accession>A0A1T4TLY5</accession>
<dbReference type="EMBL" id="FUWZ01000005">
    <property type="protein sequence ID" value="SKA41486.1"/>
    <property type="molecule type" value="Genomic_DNA"/>
</dbReference>
<reference evidence="2" key="1">
    <citation type="submission" date="2017-02" db="EMBL/GenBank/DDBJ databases">
        <authorList>
            <person name="Varghese N."/>
            <person name="Submissions S."/>
        </authorList>
    </citation>
    <scope>NUCLEOTIDE SEQUENCE [LARGE SCALE GENOMIC DNA]</scope>
    <source>
        <strain evidence="2">DSM 22224</strain>
    </source>
</reference>
<dbReference type="AlphaFoldDB" id="A0A1T4TLY5"/>
<dbReference type="PROSITE" id="PS51257">
    <property type="entry name" value="PROKAR_LIPOPROTEIN"/>
    <property type="match status" value="1"/>
</dbReference>
<dbReference type="Proteomes" id="UP000190367">
    <property type="component" value="Unassembled WGS sequence"/>
</dbReference>
<protein>
    <submittedName>
        <fullName evidence="1">Uncharacterized protein</fullName>
    </submittedName>
</protein>
<proteinExistence type="predicted"/>
<evidence type="ECO:0000313" key="1">
    <source>
        <dbReference type="EMBL" id="SKA41486.1"/>
    </source>
</evidence>
<organism evidence="1 2">
    <name type="scientific">Chitinophaga eiseniae</name>
    <dbReference type="NCBI Taxonomy" id="634771"/>
    <lineage>
        <taxon>Bacteria</taxon>
        <taxon>Pseudomonadati</taxon>
        <taxon>Bacteroidota</taxon>
        <taxon>Chitinophagia</taxon>
        <taxon>Chitinophagales</taxon>
        <taxon>Chitinophagaceae</taxon>
        <taxon>Chitinophaga</taxon>
    </lineage>
</organism>
<evidence type="ECO:0000313" key="2">
    <source>
        <dbReference type="Proteomes" id="UP000190367"/>
    </source>
</evidence>
<dbReference type="OrthoDB" id="9831402at2"/>
<gene>
    <name evidence="1" type="ORF">SAMN04488128_105453</name>
</gene>
<name>A0A1T4TLY5_9BACT</name>